<feature type="region of interest" description="Disordered" evidence="1">
    <location>
        <begin position="1"/>
        <end position="22"/>
    </location>
</feature>
<keyword evidence="3" id="KW-1185">Reference proteome</keyword>
<accession>A0ABU4GF49</accession>
<proteinExistence type="predicted"/>
<dbReference type="RefSeq" id="WP_317946354.1">
    <property type="nucleotide sequence ID" value="NZ_JAUBDI010000025.1"/>
</dbReference>
<reference evidence="2 3" key="1">
    <citation type="submission" date="2023-06" db="EMBL/GenBank/DDBJ databases">
        <title>Sporosarcina sp. nov., isolated from Korean traditional fermented seafood 'Jeotgal'.</title>
        <authorList>
            <person name="Yang A.I."/>
            <person name="Shin N.-R."/>
        </authorList>
    </citation>
    <scope>NUCLEOTIDE SEQUENCE [LARGE SCALE GENOMIC DNA]</scope>
    <source>
        <strain evidence="2 3">KCTC13119</strain>
    </source>
</reference>
<gene>
    <name evidence="2" type="ORF">QT711_17305</name>
</gene>
<dbReference type="Proteomes" id="UP001282284">
    <property type="component" value="Unassembled WGS sequence"/>
</dbReference>
<evidence type="ECO:0000313" key="3">
    <source>
        <dbReference type="Proteomes" id="UP001282284"/>
    </source>
</evidence>
<evidence type="ECO:0000256" key="1">
    <source>
        <dbReference type="SAM" id="MobiDB-lite"/>
    </source>
</evidence>
<name>A0ABU4GF49_9BACL</name>
<dbReference type="EMBL" id="JAUBDI010000025">
    <property type="protein sequence ID" value="MDW0114940.1"/>
    <property type="molecule type" value="Genomic_DNA"/>
</dbReference>
<comment type="caution">
    <text evidence="2">The sequence shown here is derived from an EMBL/GenBank/DDBJ whole genome shotgun (WGS) entry which is preliminary data.</text>
</comment>
<sequence length="80" mass="8511">MLRIGDNEAQIGDNGKKPIEPNEICRKFPESTRIGGKVSRIGGNMAQIGGNVLRNGGNYQRIGGNGNMPSPCCITSRGTH</sequence>
<organism evidence="2 3">
    <name type="scientific">Sporosarcina saromensis</name>
    <dbReference type="NCBI Taxonomy" id="359365"/>
    <lineage>
        <taxon>Bacteria</taxon>
        <taxon>Bacillati</taxon>
        <taxon>Bacillota</taxon>
        <taxon>Bacilli</taxon>
        <taxon>Bacillales</taxon>
        <taxon>Caryophanaceae</taxon>
        <taxon>Sporosarcina</taxon>
    </lineage>
</organism>
<evidence type="ECO:0000313" key="2">
    <source>
        <dbReference type="EMBL" id="MDW0114940.1"/>
    </source>
</evidence>
<protein>
    <submittedName>
        <fullName evidence="2">Uncharacterized protein</fullName>
    </submittedName>
</protein>